<dbReference type="Gene3D" id="3.40.50.150">
    <property type="entry name" value="Vaccinia Virus protein VP39"/>
    <property type="match status" value="1"/>
</dbReference>
<proteinExistence type="predicted"/>
<evidence type="ECO:0000313" key="6">
    <source>
        <dbReference type="EMBL" id="SDD41502.1"/>
    </source>
</evidence>
<evidence type="ECO:0000256" key="3">
    <source>
        <dbReference type="ARBA" id="ARBA00022679"/>
    </source>
</evidence>
<dbReference type="AlphaFoldDB" id="A0A1G6UJH1"/>
<dbReference type="GO" id="GO:0009234">
    <property type="term" value="P:menaquinone biosynthetic process"/>
    <property type="evidence" value="ECO:0007669"/>
    <property type="project" value="UniProtKB-KW"/>
</dbReference>
<keyword evidence="6" id="KW-0830">Ubiquinone</keyword>
<dbReference type="PANTHER" id="PTHR43591">
    <property type="entry name" value="METHYLTRANSFERASE"/>
    <property type="match status" value="1"/>
</dbReference>
<dbReference type="EMBL" id="FMZW01000011">
    <property type="protein sequence ID" value="SDD41502.1"/>
    <property type="molecule type" value="Genomic_DNA"/>
</dbReference>
<evidence type="ECO:0000256" key="1">
    <source>
        <dbReference type="ARBA" id="ARBA00022428"/>
    </source>
</evidence>
<protein>
    <submittedName>
        <fullName evidence="6">Ubiquinone/menaquinone biosynthesis C-methylase UbiE</fullName>
    </submittedName>
</protein>
<name>A0A1G6UJH1_9BRAD</name>
<reference evidence="6 7" key="1">
    <citation type="submission" date="2016-10" db="EMBL/GenBank/DDBJ databases">
        <authorList>
            <person name="de Groot N.N."/>
        </authorList>
    </citation>
    <scope>NUCLEOTIDE SEQUENCE [LARGE SCALE GENOMIC DNA]</scope>
    <source>
        <strain evidence="6 7">R5</strain>
    </source>
</reference>
<dbReference type="CDD" id="cd02440">
    <property type="entry name" value="AdoMet_MTases"/>
    <property type="match status" value="1"/>
</dbReference>
<evidence type="ECO:0000313" key="7">
    <source>
        <dbReference type="Proteomes" id="UP000199245"/>
    </source>
</evidence>
<keyword evidence="4" id="KW-0949">S-adenosyl-L-methionine</keyword>
<evidence type="ECO:0000259" key="5">
    <source>
        <dbReference type="Pfam" id="PF13649"/>
    </source>
</evidence>
<dbReference type="GO" id="GO:0008168">
    <property type="term" value="F:methyltransferase activity"/>
    <property type="evidence" value="ECO:0007669"/>
    <property type="project" value="UniProtKB-KW"/>
</dbReference>
<gene>
    <name evidence="6" type="ORF">SAMN05216337_101114</name>
</gene>
<dbReference type="SUPFAM" id="SSF53335">
    <property type="entry name" value="S-adenosyl-L-methionine-dependent methyltransferases"/>
    <property type="match status" value="1"/>
</dbReference>
<dbReference type="InterPro" id="IPR041698">
    <property type="entry name" value="Methyltransf_25"/>
</dbReference>
<accession>A0A1G6UJH1</accession>
<evidence type="ECO:0000256" key="2">
    <source>
        <dbReference type="ARBA" id="ARBA00022603"/>
    </source>
</evidence>
<organism evidence="6 7">
    <name type="scientific">Bradyrhizobium brasilense</name>
    <dbReference type="NCBI Taxonomy" id="1419277"/>
    <lineage>
        <taxon>Bacteria</taxon>
        <taxon>Pseudomonadati</taxon>
        <taxon>Pseudomonadota</taxon>
        <taxon>Alphaproteobacteria</taxon>
        <taxon>Hyphomicrobiales</taxon>
        <taxon>Nitrobacteraceae</taxon>
        <taxon>Bradyrhizobium</taxon>
    </lineage>
</organism>
<evidence type="ECO:0000256" key="4">
    <source>
        <dbReference type="ARBA" id="ARBA00022691"/>
    </source>
</evidence>
<sequence>MVDQGQWQVAGNAAETYEDALVPAVFAPWAPLVVALADPRAGERVLDVACGTGVVARLAAQRVGPAGSVTGLDLNPGMLAVAASIAAARPTTSAPITWQEASATNMPLPAGTFDVVYCQLGLQFFPDRPAALREMYRVLVPGGRLGFMVWQDIQYSPGFSALAGALSRHVSTEAASIMRAPFALADAKQLRALVAAEGFSDITIESAAGTVRFPSVSRFVQDYVRGSPLSGHVAKVSDETRRVLVSEVEDALTSHAADDGLKFPIKAHLASAVKGA</sequence>
<dbReference type="InterPro" id="IPR029063">
    <property type="entry name" value="SAM-dependent_MTases_sf"/>
</dbReference>
<dbReference type="PROSITE" id="PS51608">
    <property type="entry name" value="SAM_MT_UBIE"/>
    <property type="match status" value="1"/>
</dbReference>
<dbReference type="Pfam" id="PF13649">
    <property type="entry name" value="Methyltransf_25"/>
    <property type="match status" value="1"/>
</dbReference>
<keyword evidence="1" id="KW-0474">Menaquinone biosynthesis</keyword>
<dbReference type="GO" id="GO:0032259">
    <property type="term" value="P:methylation"/>
    <property type="evidence" value="ECO:0007669"/>
    <property type="project" value="UniProtKB-KW"/>
</dbReference>
<dbReference type="InterPro" id="IPR004033">
    <property type="entry name" value="UbiE/COQ5_MeTrFase"/>
</dbReference>
<keyword evidence="2 6" id="KW-0489">Methyltransferase</keyword>
<keyword evidence="3" id="KW-0808">Transferase</keyword>
<dbReference type="Proteomes" id="UP000199245">
    <property type="component" value="Unassembled WGS sequence"/>
</dbReference>
<dbReference type="PANTHER" id="PTHR43591:SF24">
    <property type="entry name" value="2-METHOXY-6-POLYPRENYL-1,4-BENZOQUINOL METHYLASE, MITOCHONDRIAL"/>
    <property type="match status" value="1"/>
</dbReference>
<feature type="domain" description="Methyltransferase" evidence="5">
    <location>
        <begin position="45"/>
        <end position="143"/>
    </location>
</feature>
<dbReference type="RefSeq" id="WP_092082943.1">
    <property type="nucleotide sequence ID" value="NZ_FMZW01000011.1"/>
</dbReference>